<sequence length="63" mass="6444">MSMAATSQTLHRLRRGAHIDGLRVDATVSMQQPATGNTDGGLEGVALGAGRWALGAGRWALGA</sequence>
<dbReference type="EMBL" id="JACHXP010000002">
    <property type="protein sequence ID" value="MBB3189308.1"/>
    <property type="molecule type" value="Genomic_DNA"/>
</dbReference>
<dbReference type="Proteomes" id="UP000547614">
    <property type="component" value="Unassembled WGS sequence"/>
</dbReference>
<gene>
    <name evidence="1" type="ORF">FHR94_000530</name>
</gene>
<dbReference type="RefSeq" id="WP_183324062.1">
    <property type="nucleotide sequence ID" value="NZ_JACHXP010000002.1"/>
</dbReference>
<proteinExistence type="predicted"/>
<protein>
    <submittedName>
        <fullName evidence="1">Uncharacterized protein</fullName>
    </submittedName>
</protein>
<comment type="caution">
    <text evidence="1">The sequence shown here is derived from an EMBL/GenBank/DDBJ whole genome shotgun (WGS) entry which is preliminary data.</text>
</comment>
<evidence type="ECO:0000313" key="1">
    <source>
        <dbReference type="EMBL" id="MBB3189308.1"/>
    </source>
</evidence>
<evidence type="ECO:0000313" key="2">
    <source>
        <dbReference type="Proteomes" id="UP000547614"/>
    </source>
</evidence>
<name>A0A839V5N9_9GAMM</name>
<keyword evidence="2" id="KW-1185">Reference proteome</keyword>
<reference evidence="1 2" key="1">
    <citation type="submission" date="2020-08" db="EMBL/GenBank/DDBJ databases">
        <title>Genomic Encyclopedia of Type Strains, Phase III (KMG-III): the genomes of soil and plant-associated and newly described type strains.</title>
        <authorList>
            <person name="Whitman W."/>
        </authorList>
    </citation>
    <scope>NUCLEOTIDE SEQUENCE [LARGE SCALE GENOMIC DNA]</scope>
    <source>
        <strain evidence="1 2">CECT 7282</strain>
    </source>
</reference>
<dbReference type="AlphaFoldDB" id="A0A839V5N9"/>
<organism evidence="1 2">
    <name type="scientific">Halomonas cerina</name>
    <dbReference type="NCBI Taxonomy" id="447424"/>
    <lineage>
        <taxon>Bacteria</taxon>
        <taxon>Pseudomonadati</taxon>
        <taxon>Pseudomonadota</taxon>
        <taxon>Gammaproteobacteria</taxon>
        <taxon>Oceanospirillales</taxon>
        <taxon>Halomonadaceae</taxon>
        <taxon>Halomonas</taxon>
    </lineage>
</organism>
<accession>A0A839V5N9</accession>